<accession>A0A1T4QEC9</accession>
<keyword evidence="2" id="KW-0812">Transmembrane</keyword>
<proteinExistence type="predicted"/>
<dbReference type="STRING" id="1122192.SAMN02745673_02190"/>
<evidence type="ECO:0000259" key="3">
    <source>
        <dbReference type="SMART" id="SM00306"/>
    </source>
</evidence>
<keyword evidence="5" id="KW-1185">Reference proteome</keyword>
<evidence type="ECO:0000256" key="1">
    <source>
        <dbReference type="SAM" id="MobiDB-lite"/>
    </source>
</evidence>
<feature type="transmembrane region" description="Helical" evidence="2">
    <location>
        <begin position="12"/>
        <end position="32"/>
    </location>
</feature>
<feature type="compositionally biased region" description="Polar residues" evidence="1">
    <location>
        <begin position="498"/>
        <end position="515"/>
    </location>
</feature>
<feature type="compositionally biased region" description="Gly residues" evidence="1">
    <location>
        <begin position="254"/>
        <end position="264"/>
    </location>
</feature>
<keyword evidence="2" id="KW-0472">Membrane</keyword>
<dbReference type="AlphaFoldDB" id="A0A1T4QEC9"/>
<dbReference type="EMBL" id="FUWS01000005">
    <property type="protein sequence ID" value="SKA02160.1"/>
    <property type="molecule type" value="Genomic_DNA"/>
</dbReference>
<feature type="compositionally biased region" description="Acidic residues" evidence="1">
    <location>
        <begin position="79"/>
        <end position="89"/>
    </location>
</feature>
<dbReference type="Gene3D" id="1.20.120.20">
    <property type="entry name" value="Apolipoprotein"/>
    <property type="match status" value="1"/>
</dbReference>
<feature type="region of interest" description="Disordered" evidence="1">
    <location>
        <begin position="248"/>
        <end position="291"/>
    </location>
</feature>
<dbReference type="RefSeq" id="WP_078761529.1">
    <property type="nucleotide sequence ID" value="NZ_FUWS01000005.1"/>
</dbReference>
<dbReference type="Proteomes" id="UP000190637">
    <property type="component" value="Unassembled WGS sequence"/>
</dbReference>
<dbReference type="SMART" id="SM00306">
    <property type="entry name" value="HintN"/>
    <property type="match status" value="1"/>
</dbReference>
<sequence>MLRRIHDPERGAGYIEYTAVILLVAALFAVLITSGIGGQISSSVAAGVESILNGTSGGDGGGGDDGGSGTGETGGTGGDGDDGAEESGDAPDTPQGEVTQVSDNGGGGGGDDDDGGGFLSWAGDGLGAVWDGVTDFGTGVGNAASDAWNSVGDAWNGLVDGAQRLWDDPGQWVSDTWDSLVDGVTGNWDAFTDDPVGWGLDLLFSEETQENWNNGNYLEAIGQGVAENAVALIPYFGWGKKIDRLNDMADNSGDDGGGGDGDGTGEQRADGDQEGENAESPSCRRPSSFVPGTPVLLADGTMLPIEEIEVGDTVLAFDPLTGEEGPREVTALVSSIGTKTLITLTVDDGGGATDTITATAEHPFWVPDRAEWVDAAALEPGTWLRTSAGTWVQITAVDRAEAEAQRVHNLTVADLHTYYVGAGAANALVHNTNGDCHPDREYREDDDGVQRPVGDRDFAAVAAQRAHEIMRGTNSRNLTVAVTRVYNTETGEFEVWVTSSNPKGQNSDDPGSYANNPPAGFDLNPGEIYVPGRGHAENALRDHLNRNPQYRVVEGGTSSNICQGERSTGNCMPIIEDELGLETGGDYPGTTYTSGKREFWWEGG</sequence>
<protein>
    <submittedName>
        <fullName evidence="4">Intein N-terminal splicing region</fullName>
    </submittedName>
</protein>
<dbReference type="InterPro" id="IPR036844">
    <property type="entry name" value="Hint_dom_sf"/>
</dbReference>
<feature type="region of interest" description="Disordered" evidence="1">
    <location>
        <begin position="56"/>
        <end position="120"/>
    </location>
</feature>
<name>A0A1T4QEC9_9ACTN</name>
<organism evidence="4 5">
    <name type="scientific">Marinactinospora thermotolerans DSM 45154</name>
    <dbReference type="NCBI Taxonomy" id="1122192"/>
    <lineage>
        <taxon>Bacteria</taxon>
        <taxon>Bacillati</taxon>
        <taxon>Actinomycetota</taxon>
        <taxon>Actinomycetes</taxon>
        <taxon>Streptosporangiales</taxon>
        <taxon>Nocardiopsidaceae</taxon>
        <taxon>Marinactinospora</taxon>
    </lineage>
</organism>
<evidence type="ECO:0000256" key="2">
    <source>
        <dbReference type="SAM" id="Phobius"/>
    </source>
</evidence>
<gene>
    <name evidence="4" type="ORF">SAMN02745673_02190</name>
</gene>
<feature type="domain" description="Hint" evidence="3">
    <location>
        <begin position="286"/>
        <end position="388"/>
    </location>
</feature>
<dbReference type="CDD" id="cd00081">
    <property type="entry name" value="Hint"/>
    <property type="match status" value="1"/>
</dbReference>
<dbReference type="InterPro" id="IPR003587">
    <property type="entry name" value="Hint_dom_N"/>
</dbReference>
<dbReference type="Gene3D" id="2.170.16.10">
    <property type="entry name" value="Hedgehog/Intein (Hint) domain"/>
    <property type="match status" value="1"/>
</dbReference>
<dbReference type="SUPFAM" id="SSF51294">
    <property type="entry name" value="Hedgehog/intein (Hint) domain"/>
    <property type="match status" value="1"/>
</dbReference>
<dbReference type="OrthoDB" id="582519at2"/>
<reference evidence="4 5" key="1">
    <citation type="submission" date="2017-02" db="EMBL/GenBank/DDBJ databases">
        <authorList>
            <person name="Peterson S.W."/>
        </authorList>
    </citation>
    <scope>NUCLEOTIDE SEQUENCE [LARGE SCALE GENOMIC DNA]</scope>
    <source>
        <strain evidence="4 5">DSM 45154</strain>
    </source>
</reference>
<feature type="compositionally biased region" description="Gly residues" evidence="1">
    <location>
        <begin position="56"/>
        <end position="78"/>
    </location>
</feature>
<evidence type="ECO:0000313" key="5">
    <source>
        <dbReference type="Proteomes" id="UP000190637"/>
    </source>
</evidence>
<feature type="region of interest" description="Disordered" evidence="1">
    <location>
        <begin position="498"/>
        <end position="518"/>
    </location>
</feature>
<keyword evidence="2" id="KW-1133">Transmembrane helix</keyword>
<dbReference type="Pfam" id="PF07591">
    <property type="entry name" value="PT-HINT"/>
    <property type="match status" value="1"/>
</dbReference>
<evidence type="ECO:0000313" key="4">
    <source>
        <dbReference type="EMBL" id="SKA02160.1"/>
    </source>
</evidence>